<evidence type="ECO:0000256" key="7">
    <source>
        <dbReference type="SAM" id="Phobius"/>
    </source>
</evidence>
<dbReference type="PANTHER" id="PTHR36838">
    <property type="entry name" value="AUXIN EFFLUX CARRIER FAMILY PROTEIN"/>
    <property type="match status" value="1"/>
</dbReference>
<evidence type="ECO:0000256" key="5">
    <source>
        <dbReference type="ARBA" id="ARBA00022989"/>
    </source>
</evidence>
<reference evidence="8 9" key="1">
    <citation type="submission" date="2019-07" db="EMBL/GenBank/DDBJ databases">
        <title>Caenimonas sedimenti sp. nov., isolated from activated sludge.</title>
        <authorList>
            <person name="Xu J."/>
        </authorList>
    </citation>
    <scope>NUCLEOTIDE SEQUENCE [LARGE SCALE GENOMIC DNA]</scope>
    <source>
        <strain evidence="8 9">HX-9-20</strain>
    </source>
</reference>
<dbReference type="EMBL" id="VOBQ01000003">
    <property type="protein sequence ID" value="TWO72589.1"/>
    <property type="molecule type" value="Genomic_DNA"/>
</dbReference>
<gene>
    <name evidence="8" type="ORF">FN976_03385</name>
</gene>
<dbReference type="Proteomes" id="UP000318199">
    <property type="component" value="Unassembled WGS sequence"/>
</dbReference>
<dbReference type="InterPro" id="IPR004776">
    <property type="entry name" value="Mem_transp_PIN-like"/>
</dbReference>
<evidence type="ECO:0000313" key="8">
    <source>
        <dbReference type="EMBL" id="TWO72589.1"/>
    </source>
</evidence>
<feature type="transmembrane region" description="Helical" evidence="7">
    <location>
        <begin position="6"/>
        <end position="22"/>
    </location>
</feature>
<accession>A0A562ZVG0</accession>
<evidence type="ECO:0000256" key="4">
    <source>
        <dbReference type="ARBA" id="ARBA00022692"/>
    </source>
</evidence>
<keyword evidence="5 7" id="KW-1133">Transmembrane helix</keyword>
<feature type="transmembrane region" description="Helical" evidence="7">
    <location>
        <begin position="34"/>
        <end position="52"/>
    </location>
</feature>
<comment type="subcellular location">
    <subcellularLocation>
        <location evidence="1">Membrane</location>
        <topology evidence="1">Multi-pass membrane protein</topology>
    </subcellularLocation>
</comment>
<dbReference type="GO" id="GO:0016020">
    <property type="term" value="C:membrane"/>
    <property type="evidence" value="ECO:0007669"/>
    <property type="project" value="UniProtKB-SubCell"/>
</dbReference>
<protein>
    <submittedName>
        <fullName evidence="8">AEC family transporter</fullName>
    </submittedName>
</protein>
<dbReference type="OrthoDB" id="3435874at2"/>
<keyword evidence="9" id="KW-1185">Reference proteome</keyword>
<feature type="transmembrane region" description="Helical" evidence="7">
    <location>
        <begin position="265"/>
        <end position="284"/>
    </location>
</feature>
<evidence type="ECO:0000256" key="3">
    <source>
        <dbReference type="ARBA" id="ARBA00022475"/>
    </source>
</evidence>
<sequence length="321" mass="33228">MLDILAITGPIYLVVAAGYLSTRLGLFERGEMRVFGKYVVNVALPALLFNALSQRSLAEVLNPVFLAAYALGSLVAMAVGLMWARKVSGKPLSAAAIMGMGMSCPNSGFIGYPLVAQVFGAATAGVGLALAMVVENLLLLPLALAIADAELPPGAPAESRAARVRAALAQSLKGFVRNPMIHGIALGFLFSLMGWRLPVPVAKAIDLLAMSCGAISLFVIGGSLVGLRMRGMGNDVFAITAGKLLLHPVAVLGAVLLLPPMAHELQMAVVLMAAVPMLGIYPILAQKHGQDAMAAAAQLGATVLSFFTLTSLVWLLKSGAS</sequence>
<proteinExistence type="predicted"/>
<dbReference type="RefSeq" id="WP_145890993.1">
    <property type="nucleotide sequence ID" value="NZ_VOBQ01000003.1"/>
</dbReference>
<feature type="transmembrane region" description="Helical" evidence="7">
    <location>
        <begin position="64"/>
        <end position="84"/>
    </location>
</feature>
<dbReference type="PANTHER" id="PTHR36838:SF3">
    <property type="entry name" value="TRANSPORTER AUXIN EFFLUX CARRIER EC FAMILY"/>
    <property type="match status" value="1"/>
</dbReference>
<feature type="transmembrane region" description="Helical" evidence="7">
    <location>
        <begin position="296"/>
        <end position="316"/>
    </location>
</feature>
<name>A0A562ZVG0_9BURK</name>
<keyword evidence="2" id="KW-0813">Transport</keyword>
<feature type="transmembrane region" description="Helical" evidence="7">
    <location>
        <begin position="236"/>
        <end position="259"/>
    </location>
</feature>
<feature type="transmembrane region" description="Helical" evidence="7">
    <location>
        <begin position="207"/>
        <end position="227"/>
    </location>
</feature>
<comment type="caution">
    <text evidence="8">The sequence shown here is derived from an EMBL/GenBank/DDBJ whole genome shotgun (WGS) entry which is preliminary data.</text>
</comment>
<keyword evidence="6 7" id="KW-0472">Membrane</keyword>
<evidence type="ECO:0000256" key="1">
    <source>
        <dbReference type="ARBA" id="ARBA00004141"/>
    </source>
</evidence>
<feature type="transmembrane region" description="Helical" evidence="7">
    <location>
        <begin position="118"/>
        <end position="140"/>
    </location>
</feature>
<evidence type="ECO:0000256" key="2">
    <source>
        <dbReference type="ARBA" id="ARBA00022448"/>
    </source>
</evidence>
<dbReference type="AlphaFoldDB" id="A0A562ZVG0"/>
<feature type="transmembrane region" description="Helical" evidence="7">
    <location>
        <begin position="175"/>
        <end position="195"/>
    </location>
</feature>
<evidence type="ECO:0000256" key="6">
    <source>
        <dbReference type="ARBA" id="ARBA00023136"/>
    </source>
</evidence>
<dbReference type="GO" id="GO:0055085">
    <property type="term" value="P:transmembrane transport"/>
    <property type="evidence" value="ECO:0007669"/>
    <property type="project" value="InterPro"/>
</dbReference>
<keyword evidence="4 7" id="KW-0812">Transmembrane</keyword>
<dbReference type="Pfam" id="PF03547">
    <property type="entry name" value="Mem_trans"/>
    <property type="match status" value="1"/>
</dbReference>
<keyword evidence="3" id="KW-1003">Cell membrane</keyword>
<feature type="transmembrane region" description="Helical" evidence="7">
    <location>
        <begin position="91"/>
        <end position="112"/>
    </location>
</feature>
<evidence type="ECO:0000313" key="9">
    <source>
        <dbReference type="Proteomes" id="UP000318199"/>
    </source>
</evidence>
<organism evidence="8 9">
    <name type="scientific">Caenimonas sedimenti</name>
    <dbReference type="NCBI Taxonomy" id="2596921"/>
    <lineage>
        <taxon>Bacteria</taxon>
        <taxon>Pseudomonadati</taxon>
        <taxon>Pseudomonadota</taxon>
        <taxon>Betaproteobacteria</taxon>
        <taxon>Burkholderiales</taxon>
        <taxon>Comamonadaceae</taxon>
        <taxon>Caenimonas</taxon>
    </lineage>
</organism>